<accession>A0A5K7SG25</accession>
<sequence length="408" mass="48003">MTKQLKVLFVFLLVLIAFNFFEARFLSKNINIYFWFLYIAFSIALSLPFIFRKRQGFVLPIQLIFLSMLISIFMAYISWGQSIMNSILATVPYMLWIFFFYLLEIKIPIKTIEKIILIYGIIYIILYFYQFTHPDPILFGYGDEFSEEGRGIIRIRFPGGGIFYLASFMAINKLTTQKDKRWLWFLLSILGVVVCVMQVNRQDIFTLSLLFFYHLVKNLAIFKKIIVIISFIGLLFFLKFLYNSNNPIVNGIVEQQKSDIQAGENNIRVIEGIYFLTEFSPNNISRIFGNGVPYALETEYGLFVDKLTNEQGFYFSDVGIIGMYAMFGILSVFAYILIWIKSFTLPIPKEFNYVKYYLWYLLITSLTSYYVFHSRYLIATVFALYIYQTIYEKEKKTLILNHRSTGNI</sequence>
<dbReference type="AlphaFoldDB" id="A0A5K7SG25"/>
<gene>
    <name evidence="2" type="ORF">AQPE_4776</name>
</gene>
<evidence type="ECO:0000256" key="1">
    <source>
        <dbReference type="SAM" id="Phobius"/>
    </source>
</evidence>
<evidence type="ECO:0000313" key="2">
    <source>
        <dbReference type="EMBL" id="BBE20582.1"/>
    </source>
</evidence>
<feature type="transmembrane region" description="Helical" evidence="1">
    <location>
        <begin position="358"/>
        <end position="387"/>
    </location>
</feature>
<name>A0A5K7SG25_9BACT</name>
<proteinExistence type="predicted"/>
<feature type="transmembrane region" description="Helical" evidence="1">
    <location>
        <begin position="33"/>
        <end position="51"/>
    </location>
</feature>
<feature type="transmembrane region" description="Helical" evidence="1">
    <location>
        <begin position="152"/>
        <end position="170"/>
    </location>
</feature>
<keyword evidence="3" id="KW-1185">Reference proteome</keyword>
<evidence type="ECO:0008006" key="4">
    <source>
        <dbReference type="Google" id="ProtNLM"/>
    </source>
</evidence>
<feature type="transmembrane region" description="Helical" evidence="1">
    <location>
        <begin position="313"/>
        <end position="338"/>
    </location>
</feature>
<feature type="transmembrane region" description="Helical" evidence="1">
    <location>
        <begin position="83"/>
        <end position="103"/>
    </location>
</feature>
<keyword evidence="1" id="KW-0812">Transmembrane</keyword>
<dbReference type="Proteomes" id="UP001193389">
    <property type="component" value="Chromosome"/>
</dbReference>
<dbReference type="KEGG" id="anf:AQPE_4776"/>
<feature type="transmembrane region" description="Helical" evidence="1">
    <location>
        <begin position="182"/>
        <end position="199"/>
    </location>
</feature>
<feature type="transmembrane region" description="Helical" evidence="1">
    <location>
        <begin position="58"/>
        <end position="77"/>
    </location>
</feature>
<evidence type="ECO:0000313" key="3">
    <source>
        <dbReference type="Proteomes" id="UP001193389"/>
    </source>
</evidence>
<feature type="transmembrane region" description="Helical" evidence="1">
    <location>
        <begin position="219"/>
        <end position="238"/>
    </location>
</feature>
<reference evidence="2" key="1">
    <citation type="journal article" date="2020" name="Int. J. Syst. Evol. Microbiol.">
        <title>Aquipluma nitroreducens gen. nov. sp. nov., a novel facultatively anaerobic bacterium isolated from a freshwater lake.</title>
        <authorList>
            <person name="Watanabe M."/>
            <person name="Kojima H."/>
            <person name="Fukui M."/>
        </authorList>
    </citation>
    <scope>NUCLEOTIDE SEQUENCE</scope>
    <source>
        <strain evidence="2">MeG22</strain>
    </source>
</reference>
<organism evidence="2 3">
    <name type="scientific">Aquipluma nitroreducens</name>
    <dbReference type="NCBI Taxonomy" id="2010828"/>
    <lineage>
        <taxon>Bacteria</taxon>
        <taxon>Pseudomonadati</taxon>
        <taxon>Bacteroidota</taxon>
        <taxon>Bacteroidia</taxon>
        <taxon>Marinilabiliales</taxon>
        <taxon>Prolixibacteraceae</taxon>
        <taxon>Aquipluma</taxon>
    </lineage>
</organism>
<feature type="transmembrane region" description="Helical" evidence="1">
    <location>
        <begin position="115"/>
        <end position="132"/>
    </location>
</feature>
<protein>
    <recommendedName>
        <fullName evidence="4">Oligosaccharide repeat unit polymerase Wzy</fullName>
    </recommendedName>
</protein>
<dbReference type="EMBL" id="AP018694">
    <property type="protein sequence ID" value="BBE20582.1"/>
    <property type="molecule type" value="Genomic_DNA"/>
</dbReference>
<keyword evidence="1" id="KW-0472">Membrane</keyword>
<dbReference type="RefSeq" id="WP_318348715.1">
    <property type="nucleotide sequence ID" value="NZ_AP018694.1"/>
</dbReference>
<keyword evidence="1" id="KW-1133">Transmembrane helix</keyword>